<comment type="caution">
    <text evidence="10">The sequence shown here is derived from an EMBL/GenBank/DDBJ whole genome shotgun (WGS) entry which is preliminary data.</text>
</comment>
<dbReference type="EMBL" id="SDKK01000001">
    <property type="protein sequence ID" value="TYC62085.1"/>
    <property type="molecule type" value="Genomic_DNA"/>
</dbReference>
<dbReference type="Pfam" id="PF03352">
    <property type="entry name" value="Adenine_glyco"/>
    <property type="match status" value="1"/>
</dbReference>
<keyword evidence="3" id="KW-0378">Hydrolase</keyword>
<organism evidence="10 11">
    <name type="scientific">Zoogloea oleivorans</name>
    <dbReference type="NCBI Taxonomy" id="1552750"/>
    <lineage>
        <taxon>Bacteria</taxon>
        <taxon>Pseudomonadati</taxon>
        <taxon>Pseudomonadota</taxon>
        <taxon>Betaproteobacteria</taxon>
        <taxon>Rhodocyclales</taxon>
        <taxon>Zoogloeaceae</taxon>
        <taxon>Zoogloea</taxon>
    </lineage>
</organism>
<comment type="function">
    <text evidence="7">Hydrolysis of the deoxyribose N-glycosidic bond to excise 3-methyladenine from the damaged DNA polymer formed by alkylation lesions.</text>
</comment>
<dbReference type="GO" id="GO:0046872">
    <property type="term" value="F:metal ion binding"/>
    <property type="evidence" value="ECO:0007669"/>
    <property type="project" value="UniProtKB-KW"/>
</dbReference>
<evidence type="ECO:0000256" key="2">
    <source>
        <dbReference type="ARBA" id="ARBA00022763"/>
    </source>
</evidence>
<dbReference type="Proteomes" id="UP000389128">
    <property type="component" value="Unassembled WGS sequence"/>
</dbReference>
<feature type="binding site" evidence="9">
    <location>
        <position position="178"/>
    </location>
    <ligand>
        <name>Zn(2+)</name>
        <dbReference type="ChEBI" id="CHEBI:29105"/>
    </ligand>
</feature>
<dbReference type="Gene3D" id="1.10.340.30">
    <property type="entry name" value="Hypothetical protein, domain 2"/>
    <property type="match status" value="1"/>
</dbReference>
<name>A0A6C2D8S2_9RHOO</name>
<dbReference type="FunFam" id="1.10.340.30:FF:000009">
    <property type="entry name" value="DNA-3-methyladenine glycosylase I"/>
    <property type="match status" value="1"/>
</dbReference>
<keyword evidence="2" id="KW-0227">DNA damage</keyword>
<keyword evidence="5" id="KW-0234">DNA repair</keyword>
<dbReference type="GO" id="GO:0008725">
    <property type="term" value="F:DNA-3-methyladenine glycosylase activity"/>
    <property type="evidence" value="ECO:0007669"/>
    <property type="project" value="UniProtKB-EC"/>
</dbReference>
<evidence type="ECO:0000256" key="1">
    <source>
        <dbReference type="ARBA" id="ARBA00022723"/>
    </source>
</evidence>
<dbReference type="EC" id="3.2.2.20" evidence="8"/>
<accession>A0A6C2D8S2</accession>
<protein>
    <recommendedName>
        <fullName evidence="8">DNA-3-methyladenine glycosylase I</fullName>
        <ecNumber evidence="8">3.2.2.20</ecNumber>
    </recommendedName>
</protein>
<keyword evidence="4 9" id="KW-0862">Zinc</keyword>
<dbReference type="InterPro" id="IPR004597">
    <property type="entry name" value="Tag"/>
</dbReference>
<dbReference type="InterPro" id="IPR011257">
    <property type="entry name" value="DNA_glycosylase"/>
</dbReference>
<evidence type="ECO:0000313" key="11">
    <source>
        <dbReference type="Proteomes" id="UP000389128"/>
    </source>
</evidence>
<dbReference type="RefSeq" id="WP_148577175.1">
    <property type="nucleotide sequence ID" value="NZ_SDKK01000001.1"/>
</dbReference>
<feature type="binding site" evidence="9">
    <location>
        <position position="7"/>
    </location>
    <ligand>
        <name>Zn(2+)</name>
        <dbReference type="ChEBI" id="CHEBI:29105"/>
    </ligand>
</feature>
<dbReference type="PANTHER" id="PTHR30037">
    <property type="entry name" value="DNA-3-METHYLADENINE GLYCOSYLASE 1"/>
    <property type="match status" value="1"/>
</dbReference>
<evidence type="ECO:0000256" key="4">
    <source>
        <dbReference type="ARBA" id="ARBA00022833"/>
    </source>
</evidence>
<dbReference type="SUPFAM" id="SSF48150">
    <property type="entry name" value="DNA-glycosylase"/>
    <property type="match status" value="1"/>
</dbReference>
<dbReference type="NCBIfam" id="TIGR00624">
    <property type="entry name" value="tag"/>
    <property type="match status" value="1"/>
</dbReference>
<evidence type="ECO:0000256" key="9">
    <source>
        <dbReference type="PIRSR" id="PIRSR604597-1"/>
    </source>
</evidence>
<dbReference type="PANTHER" id="PTHR30037:SF4">
    <property type="entry name" value="DNA-3-METHYLADENINE GLYCOSYLASE I"/>
    <property type="match status" value="1"/>
</dbReference>
<dbReference type="InterPro" id="IPR052891">
    <property type="entry name" value="DNA-3mA_glycosylase"/>
</dbReference>
<evidence type="ECO:0000256" key="3">
    <source>
        <dbReference type="ARBA" id="ARBA00022801"/>
    </source>
</evidence>
<gene>
    <name evidence="10" type="ORF">ETQ85_00550</name>
</gene>
<dbReference type="OrthoDB" id="9807664at2"/>
<keyword evidence="11" id="KW-1185">Reference proteome</keyword>
<feature type="binding site" evidence="9">
    <location>
        <position position="182"/>
    </location>
    <ligand>
        <name>Zn(2+)</name>
        <dbReference type="ChEBI" id="CHEBI:29105"/>
    </ligand>
</feature>
<evidence type="ECO:0000256" key="8">
    <source>
        <dbReference type="ARBA" id="ARBA00066766"/>
    </source>
</evidence>
<reference evidence="10 11" key="1">
    <citation type="submission" date="2019-01" db="EMBL/GenBank/DDBJ databases">
        <title>Zoogloea oleivorans genome sequencing and assembly.</title>
        <authorList>
            <person name="Tancsics A."/>
            <person name="Farkas M."/>
            <person name="Kriszt B."/>
            <person name="Maroti G."/>
            <person name="Horvath B."/>
        </authorList>
    </citation>
    <scope>NUCLEOTIDE SEQUENCE [LARGE SCALE GENOMIC DNA]</scope>
    <source>
        <strain evidence="10 11">Buc</strain>
    </source>
</reference>
<sequence>MPELVRCAWCGADALYQAYHDTEWGVPLHDDRALFELLTLEGAQAGLSWITVLRKRDNYRAAFANFDPAVVACFTEADQAALMLNPGIVRNRLKISSTIGNARAFLAVQAEFGSFDAYLWRFVDGRPIQNALASLKDAQASTPLSDALSKDLKKRGFRFVGSTICYAFMQAAGLVNDHTTDCFRHGEVAALSSRPL</sequence>
<comment type="catalytic activity">
    <reaction evidence="6">
        <text>Hydrolysis of alkylated DNA, releasing 3-methyladenine.</text>
        <dbReference type="EC" id="3.2.2.20"/>
    </reaction>
</comment>
<dbReference type="GO" id="GO:0006284">
    <property type="term" value="P:base-excision repair"/>
    <property type="evidence" value="ECO:0007669"/>
    <property type="project" value="InterPro"/>
</dbReference>
<evidence type="ECO:0000313" key="10">
    <source>
        <dbReference type="EMBL" id="TYC62085.1"/>
    </source>
</evidence>
<dbReference type="AlphaFoldDB" id="A0A6C2D8S2"/>
<feature type="binding site" evidence="9">
    <location>
        <position position="20"/>
    </location>
    <ligand>
        <name>Zn(2+)</name>
        <dbReference type="ChEBI" id="CHEBI:29105"/>
    </ligand>
</feature>
<proteinExistence type="predicted"/>
<evidence type="ECO:0000256" key="6">
    <source>
        <dbReference type="ARBA" id="ARBA00052558"/>
    </source>
</evidence>
<dbReference type="InterPro" id="IPR005019">
    <property type="entry name" value="Adenine_glyco"/>
</dbReference>
<evidence type="ECO:0000256" key="7">
    <source>
        <dbReference type="ARBA" id="ARBA00057608"/>
    </source>
</evidence>
<keyword evidence="1 9" id="KW-0479">Metal-binding</keyword>
<evidence type="ECO:0000256" key="5">
    <source>
        <dbReference type="ARBA" id="ARBA00023204"/>
    </source>
</evidence>